<dbReference type="EMBL" id="BGPR01009354">
    <property type="protein sequence ID" value="GBN39486.1"/>
    <property type="molecule type" value="Genomic_DNA"/>
</dbReference>
<comment type="caution">
    <text evidence="1">The sequence shown here is derived from an EMBL/GenBank/DDBJ whole genome shotgun (WGS) entry which is preliminary data.</text>
</comment>
<organism evidence="1 5">
    <name type="scientific">Araneus ventricosus</name>
    <name type="common">Orbweaver spider</name>
    <name type="synonym">Epeira ventricosa</name>
    <dbReference type="NCBI Taxonomy" id="182803"/>
    <lineage>
        <taxon>Eukaryota</taxon>
        <taxon>Metazoa</taxon>
        <taxon>Ecdysozoa</taxon>
        <taxon>Arthropoda</taxon>
        <taxon>Chelicerata</taxon>
        <taxon>Arachnida</taxon>
        <taxon>Araneae</taxon>
        <taxon>Araneomorphae</taxon>
        <taxon>Entelegynae</taxon>
        <taxon>Araneoidea</taxon>
        <taxon>Araneidae</taxon>
        <taxon>Araneus</taxon>
    </lineage>
</organism>
<dbReference type="AlphaFoldDB" id="A0A4Y2NIU8"/>
<keyword evidence="5" id="KW-1185">Reference proteome</keyword>
<evidence type="ECO:0000313" key="5">
    <source>
        <dbReference type="Proteomes" id="UP000499080"/>
    </source>
</evidence>
<sequence length="119" mass="13269">MTGFGVEGSSMSSFKLDIHDKALLHHLDQRQVWCHPINTIHLGGSFTSDPKALPVVSTPTFKTGPLLFPPDFPRLTLTTFLLTHDLFSLFGESILRSQGSYFTNMAAWKTKDVGFPNFL</sequence>
<evidence type="ECO:0000313" key="2">
    <source>
        <dbReference type="EMBL" id="GBN39486.1"/>
    </source>
</evidence>
<evidence type="ECO:0000313" key="3">
    <source>
        <dbReference type="EMBL" id="GBN39816.1"/>
    </source>
</evidence>
<dbReference type="EMBL" id="BGPR01009409">
    <property type="protein sequence ID" value="GBN39827.1"/>
    <property type="molecule type" value="Genomic_DNA"/>
</dbReference>
<evidence type="ECO:0000313" key="4">
    <source>
        <dbReference type="EMBL" id="GBN39827.1"/>
    </source>
</evidence>
<evidence type="ECO:0000313" key="1">
    <source>
        <dbReference type="EMBL" id="GBN39398.1"/>
    </source>
</evidence>
<name>A0A4Y2NIU8_ARAVE</name>
<reference evidence="1 5" key="1">
    <citation type="journal article" date="2019" name="Sci. Rep.">
        <title>Orb-weaving spider Araneus ventricosus genome elucidates the spidroin gene catalogue.</title>
        <authorList>
            <person name="Kono N."/>
            <person name="Nakamura H."/>
            <person name="Ohtoshi R."/>
            <person name="Moran D.A.P."/>
            <person name="Shinohara A."/>
            <person name="Yoshida Y."/>
            <person name="Fujiwara M."/>
            <person name="Mori M."/>
            <person name="Tomita M."/>
            <person name="Arakawa K."/>
        </authorList>
    </citation>
    <scope>NUCLEOTIDE SEQUENCE [LARGE SCALE GENOMIC DNA]</scope>
</reference>
<gene>
    <name evidence="3" type="ORF">AVEN_222940_1</name>
    <name evidence="4" type="ORF">AVEN_242389_1</name>
    <name evidence="2" type="ORF">AVEN_273569_1</name>
    <name evidence="1" type="ORF">AVEN_54200_1</name>
</gene>
<protein>
    <submittedName>
        <fullName evidence="1">Uncharacterized protein</fullName>
    </submittedName>
</protein>
<dbReference type="Proteomes" id="UP000499080">
    <property type="component" value="Unassembled WGS sequence"/>
</dbReference>
<dbReference type="EMBL" id="BGPR01009342">
    <property type="protein sequence ID" value="GBN39398.1"/>
    <property type="molecule type" value="Genomic_DNA"/>
</dbReference>
<accession>A0A4Y2NIU8</accession>
<proteinExistence type="predicted"/>
<dbReference type="EMBL" id="BGPR01009405">
    <property type="protein sequence ID" value="GBN39816.1"/>
    <property type="molecule type" value="Genomic_DNA"/>
</dbReference>